<accession>A0A2G3PRI9</accession>
<protein>
    <submittedName>
        <fullName evidence="1">Uncharacterized protein</fullName>
    </submittedName>
</protein>
<evidence type="ECO:0000313" key="1">
    <source>
        <dbReference type="EMBL" id="PHV68396.1"/>
    </source>
</evidence>
<proteinExistence type="predicted"/>
<organism evidence="1 2">
    <name type="scientific">Williamsia marianensis</name>
    <dbReference type="NCBI Taxonomy" id="85044"/>
    <lineage>
        <taxon>Bacteria</taxon>
        <taxon>Bacillati</taxon>
        <taxon>Actinomycetota</taxon>
        <taxon>Actinomycetes</taxon>
        <taxon>Mycobacteriales</taxon>
        <taxon>Nocardiaceae</taxon>
        <taxon>Williamsia</taxon>
    </lineage>
</organism>
<dbReference type="AlphaFoldDB" id="A0A2G3PRI9"/>
<evidence type="ECO:0000313" key="2">
    <source>
        <dbReference type="Proteomes" id="UP000225108"/>
    </source>
</evidence>
<name>A0A2G3PRI9_WILMA</name>
<dbReference type="EMBL" id="PEBD01000004">
    <property type="protein sequence ID" value="PHV68396.1"/>
    <property type="molecule type" value="Genomic_DNA"/>
</dbReference>
<dbReference type="Proteomes" id="UP000225108">
    <property type="component" value="Unassembled WGS sequence"/>
</dbReference>
<gene>
    <name evidence="1" type="ORF">CSW57_04000</name>
</gene>
<sequence length="174" mass="19397">MERIALELISIGMRHIDLSARTQNCRREVLIGVIGCLQNRVDFRLEGADLQYFLVGIALNLAYSPASHVRSIADVLGNVPVTRNQQRPFCCFQSGGLEPTLYALNFGLCYVDCSSNVRRLHHQFTDIDPHAVQRTGGSNRRFTAPTLKAANVVERIVESNAFIVNPLTPIKYLA</sequence>
<comment type="caution">
    <text evidence="1">The sequence shown here is derived from an EMBL/GenBank/DDBJ whole genome shotgun (WGS) entry which is preliminary data.</text>
</comment>
<reference evidence="1 2" key="1">
    <citation type="submission" date="2017-10" db="EMBL/GenBank/DDBJ databases">
        <title>The draft genome sequence of Williamsia sp. BULT 1.1 isolated from the semi-arid grassland soils from South Africa.</title>
        <authorList>
            <person name="Kabwe M.H."/>
            <person name="Govender N."/>
            <person name="Mutseka Lunga P."/>
            <person name="Vikram S."/>
            <person name="Makhalanyane T.P."/>
        </authorList>
    </citation>
    <scope>NUCLEOTIDE SEQUENCE [LARGE SCALE GENOMIC DNA]</scope>
    <source>
        <strain evidence="1 2">BULT 1.1</strain>
    </source>
</reference>